<evidence type="ECO:0000256" key="4">
    <source>
        <dbReference type="ARBA" id="ARBA00022723"/>
    </source>
</evidence>
<dbReference type="InterPro" id="IPR019987">
    <property type="entry name" value="GTP-bd_ribosome_bio_YsxC"/>
</dbReference>
<sequence length="510" mass="52698">MLLALRRGAGFGIARRRLLTTVRYSENVAKLPGGRSGKRGARRARHERTLDFTAPRPAKTPAKKEFRVPAALRALVAAHGPPGGGAADADATAAAVAAAAAAGALEADALAAAVLSLLHLKRADLAEAALAGDGALLRAAPRELSSVAAALCRSGRVDAAAALGAALFGEDVADAIVARPSRLYAPLHGAARGARATAAVAEAWSAAEARAAASEAAEPASPLPFNGALRAAREARSLAGVFEVLDAMAAAGCAGDDDTFAAVAHAAARSVQFVTGAVSMDTLPKSGRPEVALVGRSNVGKSSLVNMITNRRSAAFTSKKPGKTQQFNYFDVNAPGDDARRPRFASANDGTAPAPRPRKRPWAPPGRFFLVDVPGSGYALAPGAARDAWAALLERYLAERADVVVVLHLVDARVGAQPTDAELFALTARCDAARRDRGLEPLRPVLVLTKADKKDSKVSLDAQARLRADLAAATSPDRAATTPIVVTSAVSKRGRDDLWRVLGPAVLRDD</sequence>
<evidence type="ECO:0000313" key="13">
    <source>
        <dbReference type="Proteomes" id="UP000002729"/>
    </source>
</evidence>
<dbReference type="InParanoid" id="F0XYJ0"/>
<dbReference type="AlphaFoldDB" id="F0XYJ0"/>
<dbReference type="Gene3D" id="3.40.50.300">
    <property type="entry name" value="P-loop containing nucleotide triphosphate hydrolases"/>
    <property type="match status" value="1"/>
</dbReference>
<dbReference type="PRINTS" id="PR00326">
    <property type="entry name" value="GTP1OBG"/>
</dbReference>
<reference evidence="12 13" key="1">
    <citation type="journal article" date="2011" name="Proc. Natl. Acad. Sci. U.S.A.">
        <title>Niche of harmful alga Aureococcus anophagefferens revealed through ecogenomics.</title>
        <authorList>
            <person name="Gobler C.J."/>
            <person name="Berry D.L."/>
            <person name="Dyhrman S.T."/>
            <person name="Wilhelm S.W."/>
            <person name="Salamov A."/>
            <person name="Lobanov A.V."/>
            <person name="Zhang Y."/>
            <person name="Collier J.L."/>
            <person name="Wurch L.L."/>
            <person name="Kustka A.B."/>
            <person name="Dill B.D."/>
            <person name="Shah M."/>
            <person name="VerBerkmoes N.C."/>
            <person name="Kuo A."/>
            <person name="Terry A."/>
            <person name="Pangilinan J."/>
            <person name="Lindquist E.A."/>
            <person name="Lucas S."/>
            <person name="Paulsen I.T."/>
            <person name="Hattenrath-Lehmann T.K."/>
            <person name="Talmage S.C."/>
            <person name="Walker E.A."/>
            <person name="Koch F."/>
            <person name="Burson A.M."/>
            <person name="Marcoval M.A."/>
            <person name="Tang Y.Z."/>
            <person name="Lecleir G.R."/>
            <person name="Coyne K.J."/>
            <person name="Berg G.M."/>
            <person name="Bertrand E.M."/>
            <person name="Saito M.A."/>
            <person name="Gladyshev V.N."/>
            <person name="Grigoriev I.V."/>
        </authorList>
    </citation>
    <scope>NUCLEOTIDE SEQUENCE [LARGE SCALE GENOMIC DNA]</scope>
    <source>
        <strain evidence="13">CCMP 1984</strain>
    </source>
</reference>
<dbReference type="KEGG" id="aaf:AURANDRAFT_61460"/>
<feature type="region of interest" description="Disordered" evidence="10">
    <location>
        <begin position="336"/>
        <end position="361"/>
    </location>
</feature>
<proteinExistence type="inferred from homology"/>
<evidence type="ECO:0000256" key="7">
    <source>
        <dbReference type="ARBA" id="ARBA00023134"/>
    </source>
</evidence>
<keyword evidence="13" id="KW-1185">Reference proteome</keyword>
<evidence type="ECO:0000313" key="12">
    <source>
        <dbReference type="EMBL" id="EGB12163.1"/>
    </source>
</evidence>
<evidence type="ECO:0000256" key="10">
    <source>
        <dbReference type="SAM" id="MobiDB-lite"/>
    </source>
</evidence>
<keyword evidence="8" id="KW-0717">Septation</keyword>
<dbReference type="CDD" id="cd01876">
    <property type="entry name" value="YihA_EngB"/>
    <property type="match status" value="1"/>
</dbReference>
<dbReference type="PANTHER" id="PTHR11649:SF13">
    <property type="entry name" value="ENGB-TYPE G DOMAIN-CONTAINING PROTEIN"/>
    <property type="match status" value="1"/>
</dbReference>
<evidence type="ECO:0000256" key="5">
    <source>
        <dbReference type="ARBA" id="ARBA00022741"/>
    </source>
</evidence>
<keyword evidence="3" id="KW-0132">Cell division</keyword>
<comment type="cofactor">
    <cofactor evidence="1">
        <name>Mg(2+)</name>
        <dbReference type="ChEBI" id="CHEBI:18420"/>
    </cofactor>
</comment>
<keyword evidence="7" id="KW-0342">GTP-binding</keyword>
<evidence type="ECO:0000259" key="11">
    <source>
        <dbReference type="PROSITE" id="PS51706"/>
    </source>
</evidence>
<dbReference type="InterPro" id="IPR027417">
    <property type="entry name" value="P-loop_NTPase"/>
</dbReference>
<evidence type="ECO:0000256" key="1">
    <source>
        <dbReference type="ARBA" id="ARBA00001946"/>
    </source>
</evidence>
<dbReference type="GO" id="GO:0005525">
    <property type="term" value="F:GTP binding"/>
    <property type="evidence" value="ECO:0007669"/>
    <property type="project" value="UniProtKB-KW"/>
</dbReference>
<dbReference type="SUPFAM" id="SSF52540">
    <property type="entry name" value="P-loop containing nucleoside triphosphate hydrolases"/>
    <property type="match status" value="1"/>
</dbReference>
<organism evidence="13">
    <name type="scientific">Aureococcus anophagefferens</name>
    <name type="common">Harmful bloom alga</name>
    <dbReference type="NCBI Taxonomy" id="44056"/>
    <lineage>
        <taxon>Eukaryota</taxon>
        <taxon>Sar</taxon>
        <taxon>Stramenopiles</taxon>
        <taxon>Ochrophyta</taxon>
        <taxon>Pelagophyceae</taxon>
        <taxon>Pelagomonadales</taxon>
        <taxon>Pelagomonadaceae</taxon>
        <taxon>Aureococcus</taxon>
    </lineage>
</organism>
<gene>
    <name evidence="12" type="ORF">AURANDRAFT_61460</name>
</gene>
<dbReference type="InterPro" id="IPR006073">
    <property type="entry name" value="GTP-bd"/>
</dbReference>
<keyword evidence="5" id="KW-0547">Nucleotide-binding</keyword>
<evidence type="ECO:0000256" key="3">
    <source>
        <dbReference type="ARBA" id="ARBA00022618"/>
    </source>
</evidence>
<dbReference type="Pfam" id="PF01926">
    <property type="entry name" value="MMR_HSR1"/>
    <property type="match status" value="1"/>
</dbReference>
<dbReference type="eggNOG" id="KOG2486">
    <property type="taxonomic scope" value="Eukaryota"/>
</dbReference>
<dbReference type="EMBL" id="GL833121">
    <property type="protein sequence ID" value="EGB12163.1"/>
    <property type="molecule type" value="Genomic_DNA"/>
</dbReference>
<dbReference type="PANTHER" id="PTHR11649">
    <property type="entry name" value="MSS1/TRME-RELATED GTP-BINDING PROTEIN"/>
    <property type="match status" value="1"/>
</dbReference>
<dbReference type="Proteomes" id="UP000002729">
    <property type="component" value="Unassembled WGS sequence"/>
</dbReference>
<dbReference type="GO" id="GO:0051301">
    <property type="term" value="P:cell division"/>
    <property type="evidence" value="ECO:0007669"/>
    <property type="project" value="UniProtKB-KW"/>
</dbReference>
<feature type="domain" description="EngB-type G" evidence="11">
    <location>
        <begin position="287"/>
        <end position="508"/>
    </location>
</feature>
<dbReference type="GO" id="GO:0046872">
    <property type="term" value="F:metal ion binding"/>
    <property type="evidence" value="ECO:0007669"/>
    <property type="project" value="UniProtKB-KW"/>
</dbReference>
<name>F0XYJ0_AURAN</name>
<dbReference type="OrthoDB" id="391988at2759"/>
<keyword evidence="4" id="KW-0479">Metal-binding</keyword>
<accession>F0XYJ0</accession>
<keyword evidence="9" id="KW-0131">Cell cycle</keyword>
<protein>
    <recommendedName>
        <fullName evidence="11">EngB-type G domain-containing protein</fullName>
    </recommendedName>
</protein>
<evidence type="ECO:0000256" key="6">
    <source>
        <dbReference type="ARBA" id="ARBA00022842"/>
    </source>
</evidence>
<dbReference type="InterPro" id="IPR030393">
    <property type="entry name" value="G_ENGB_dom"/>
</dbReference>
<dbReference type="PROSITE" id="PS51706">
    <property type="entry name" value="G_ENGB"/>
    <property type="match status" value="1"/>
</dbReference>
<keyword evidence="6" id="KW-0460">Magnesium</keyword>
<evidence type="ECO:0000256" key="9">
    <source>
        <dbReference type="ARBA" id="ARBA00023306"/>
    </source>
</evidence>
<comment type="similarity">
    <text evidence="2">Belongs to the TRAFAC class TrmE-Era-EngA-EngB-Septin-like GTPase superfamily. EngB GTPase family.</text>
</comment>
<dbReference type="RefSeq" id="XP_009033243.1">
    <property type="nucleotide sequence ID" value="XM_009034995.1"/>
</dbReference>
<evidence type="ECO:0000256" key="8">
    <source>
        <dbReference type="ARBA" id="ARBA00023210"/>
    </source>
</evidence>
<evidence type="ECO:0000256" key="2">
    <source>
        <dbReference type="ARBA" id="ARBA00009638"/>
    </source>
</evidence>
<dbReference type="GeneID" id="20223482"/>
<dbReference type="HAMAP" id="MF_00321">
    <property type="entry name" value="GTPase_EngB"/>
    <property type="match status" value="1"/>
</dbReference>